<organism evidence="2 3">
    <name type="scientific">Alteromonas macleodii (strain English Channel 673)</name>
    <dbReference type="NCBI Taxonomy" id="1004788"/>
    <lineage>
        <taxon>Bacteria</taxon>
        <taxon>Pseudomonadati</taxon>
        <taxon>Pseudomonadota</taxon>
        <taxon>Gammaproteobacteria</taxon>
        <taxon>Alteromonadales</taxon>
        <taxon>Alteromonadaceae</taxon>
        <taxon>Alteromonas/Salinimonas group</taxon>
        <taxon>Alteromonas</taxon>
    </lineage>
</organism>
<dbReference type="Proteomes" id="UP000006296">
    <property type="component" value="Chromosome"/>
</dbReference>
<dbReference type="RefSeq" id="WP_014976452.1">
    <property type="nucleotide sequence ID" value="NC_018678.1"/>
</dbReference>
<gene>
    <name evidence="2" type="ordered locus">AMEC673_08915</name>
</gene>
<keyword evidence="1" id="KW-1133">Transmembrane helix</keyword>
<dbReference type="Pfam" id="PF10805">
    <property type="entry name" value="DUF2730"/>
    <property type="match status" value="1"/>
</dbReference>
<keyword evidence="1" id="KW-0812">Transmembrane</keyword>
<proteinExistence type="predicted"/>
<dbReference type="InterPro" id="IPR020269">
    <property type="entry name" value="Phage_Mu_Releasin"/>
</dbReference>
<dbReference type="KEGG" id="amg:AMEC673_08915"/>
<sequence length="129" mass="15166">MEHVVSHLNDNWKIYSFFVSVMLMAGLYWLSKYFATKTELAAHVNSQEERFKLNELKFKDHQIEHYKLRDKVHEIDSHVKHLPSAGESAALREEIARLNGRLEGMEPLFKQVLNNVNILFENELRGDKN</sequence>
<name>A0AB32ZY99_ALTME</name>
<accession>A0AB32ZY99</accession>
<reference evidence="3" key="1">
    <citation type="journal article" date="2012" name="Sci. Rep.">
        <title>Genomes of surface isolates of Alteromonas macleodii: the life of a widespread marine opportunistic copiotroph.</title>
        <authorList>
            <person name="Lopez-Perez M."/>
            <person name="Gonzaga A."/>
            <person name="Martin-Cuadrado A.B."/>
            <person name="Onyshchenko O."/>
            <person name="Ghavidel A."/>
            <person name="Ghai R."/>
            <person name="Rodriguez-Valera F."/>
        </authorList>
    </citation>
    <scope>NUCLEOTIDE SEQUENCE [LARGE SCALE GENOMIC DNA]</scope>
    <source>
        <strain evidence="3">English Channel 673</strain>
    </source>
</reference>
<protein>
    <recommendedName>
        <fullName evidence="4">DUF2730 family protein</fullName>
    </recommendedName>
</protein>
<evidence type="ECO:0008006" key="4">
    <source>
        <dbReference type="Google" id="ProtNLM"/>
    </source>
</evidence>
<dbReference type="EMBL" id="CP003844">
    <property type="protein sequence ID" value="AFT74477.1"/>
    <property type="molecule type" value="Genomic_DNA"/>
</dbReference>
<keyword evidence="1" id="KW-0472">Membrane</keyword>
<feature type="transmembrane region" description="Helical" evidence="1">
    <location>
        <begin position="12"/>
        <end position="30"/>
    </location>
</feature>
<evidence type="ECO:0000313" key="2">
    <source>
        <dbReference type="EMBL" id="AFT74477.1"/>
    </source>
</evidence>
<evidence type="ECO:0000256" key="1">
    <source>
        <dbReference type="SAM" id="Phobius"/>
    </source>
</evidence>
<dbReference type="AlphaFoldDB" id="A0AB32ZY99"/>
<evidence type="ECO:0000313" key="3">
    <source>
        <dbReference type="Proteomes" id="UP000006296"/>
    </source>
</evidence>